<keyword evidence="3" id="KW-1185">Reference proteome</keyword>
<gene>
    <name evidence="2" type="ORF">BSTOLATCC_MIC60895</name>
</gene>
<dbReference type="AlphaFoldDB" id="A0AAU9KF31"/>
<evidence type="ECO:0000313" key="3">
    <source>
        <dbReference type="Proteomes" id="UP001162131"/>
    </source>
</evidence>
<feature type="region of interest" description="Disordered" evidence="1">
    <location>
        <begin position="71"/>
        <end position="104"/>
    </location>
</feature>
<evidence type="ECO:0000313" key="2">
    <source>
        <dbReference type="EMBL" id="CAG9334276.1"/>
    </source>
</evidence>
<sequence>MKNKKFDYRLYMKPMISKAGHLISKRNDFLKRVLNSDQSILEENAEETSEIEEERVPTPIETKIQRAIEENNKAARKHKKSKNDGTSSFKVKMRSLNVTDSPPPGRYTPQYEYLLKHSPRVVFGKAKLSRGEKWRDRRPESCDVTNLSESFDIDKKKVKGYTFGKEPRTKNIVEDAREFLRHDLLNISSRSHMAHKFESYPERKPWYRLNEYLPDYTPKISFVSKHIPAVKLN</sequence>
<accession>A0AAU9KF31</accession>
<dbReference type="Proteomes" id="UP001162131">
    <property type="component" value="Unassembled WGS sequence"/>
</dbReference>
<reference evidence="2" key="1">
    <citation type="submission" date="2021-09" db="EMBL/GenBank/DDBJ databases">
        <authorList>
            <consortium name="AG Swart"/>
            <person name="Singh M."/>
            <person name="Singh A."/>
            <person name="Seah K."/>
            <person name="Emmerich C."/>
        </authorList>
    </citation>
    <scope>NUCLEOTIDE SEQUENCE</scope>
    <source>
        <strain evidence="2">ATCC30299</strain>
    </source>
</reference>
<protein>
    <submittedName>
        <fullName evidence="2">Uncharacterized protein</fullName>
    </submittedName>
</protein>
<proteinExistence type="predicted"/>
<comment type="caution">
    <text evidence="2">The sequence shown here is derived from an EMBL/GenBank/DDBJ whole genome shotgun (WGS) entry which is preliminary data.</text>
</comment>
<organism evidence="2 3">
    <name type="scientific">Blepharisma stoltei</name>
    <dbReference type="NCBI Taxonomy" id="1481888"/>
    <lineage>
        <taxon>Eukaryota</taxon>
        <taxon>Sar</taxon>
        <taxon>Alveolata</taxon>
        <taxon>Ciliophora</taxon>
        <taxon>Postciliodesmatophora</taxon>
        <taxon>Heterotrichea</taxon>
        <taxon>Heterotrichida</taxon>
        <taxon>Blepharismidae</taxon>
        <taxon>Blepharisma</taxon>
    </lineage>
</organism>
<dbReference type="EMBL" id="CAJZBQ010000058">
    <property type="protein sequence ID" value="CAG9334276.1"/>
    <property type="molecule type" value="Genomic_DNA"/>
</dbReference>
<evidence type="ECO:0000256" key="1">
    <source>
        <dbReference type="SAM" id="MobiDB-lite"/>
    </source>
</evidence>
<name>A0AAU9KF31_9CILI</name>